<dbReference type="NCBIfam" id="TIGR01451">
    <property type="entry name" value="B_ant_repeat"/>
    <property type="match status" value="1"/>
</dbReference>
<evidence type="ECO:0000313" key="4">
    <source>
        <dbReference type="EMBL" id="GES22884.1"/>
    </source>
</evidence>
<dbReference type="InterPro" id="IPR051172">
    <property type="entry name" value="Chlamydia_OmcB"/>
</dbReference>
<sequence>MALRRWWIAASAAILLVAALLPPMAARAVATKPLTITITKVRCVDDCRNEGLEAAGESAADFYAKVFINGVEHRTPRGAEDQELIEPYWAVTQQVDENAQSVPVAIQLWDHDSTSGDDLGDTSPRNDDNNLDFTVNYADGRWSGDVNWPQSCATGDGDDDDEPRVEVCFDVSPTPGSDADGDGLLDGWERNGYNDNGDGTIDVDLPAMGADPNHKDLFLELDYEQGRNLSKSDVTAMKAAFAAAPKNAGTLAGTRGGVSAQPNPDGARGINLHVDMGNLADANLREGTAAGTCHDGLDNNGDGLTDGRDTGDCLNLDGDVEDPLPGNCGNNADDDGDGRADADDPDCLIGDDLGANGRGNMISGLTACDLDDAFYAAKNLMFDKPRRLIFRYGISANPDGCTDPPGGSGEYGGNDFIDFNNDGVSVMHELGHTLLLDHGGFEDDNCKPNYVSIMNYFLSGAGIARQGGGRILDYSPPRVAFDGESRGNAPLANLIENQLNENVIVDDADPANRFVFVNGAGRRAPRDLDVRPDWNGDRADPPYENPVIANIDTVGLNGEPVECMNASTDSTLRGSDDWTFISLPFRQFGDSANAPVHRADHHEPTAARLEAIWRDLNTTDLAVTVADAPDPVAAGTELTYTVTVTNEGDAPATSVRVVDTLPAVVTYTGASTPCTASGATVTCNLGELGAGGTRQFTLRASVPAGLVHANGGPKTLTNRAVVSNLAGPDSESADNEASTATRVVAVADLSVTALQATAPSQILIGQTLPVTVTGTVANSGPSTPMNATLTTAATAASGASITPASTTTPVAALAAGTPQTVQKTLTIGCAQPGPHTYTVTGTVTPASTDDSDPTPANNQRQATFTVDCIVPVAINIVPGLNPNLVNLAHGVVPVAALTTRAGEYNLPLAFDATKIKPETVRFGTRNGAAAHGAPPIHNIGIKTLSIERGPLEIVIDLDLDMLMTFTAHDTDLPANATEACLAGSYSPRQGETYRFFGCDAVRMFP</sequence>
<feature type="chain" id="PRO_5024324987" description="DUF11 domain-containing protein" evidence="2">
    <location>
        <begin position="29"/>
        <end position="1005"/>
    </location>
</feature>
<dbReference type="OrthoDB" id="3328413at2"/>
<dbReference type="Gene3D" id="2.60.40.10">
    <property type="entry name" value="Immunoglobulins"/>
    <property type="match status" value="2"/>
</dbReference>
<feature type="domain" description="DUF11" evidence="3">
    <location>
        <begin position="620"/>
        <end position="740"/>
    </location>
</feature>
<evidence type="ECO:0000256" key="2">
    <source>
        <dbReference type="SAM" id="SignalP"/>
    </source>
</evidence>
<dbReference type="InterPro" id="IPR001434">
    <property type="entry name" value="OmcB-like_DUF11"/>
</dbReference>
<dbReference type="PANTHER" id="PTHR34819:SF3">
    <property type="entry name" value="CELL SURFACE PROTEIN"/>
    <property type="match status" value="1"/>
</dbReference>
<evidence type="ECO:0000313" key="5">
    <source>
        <dbReference type="Proteomes" id="UP000377595"/>
    </source>
</evidence>
<feature type="region of interest" description="Disordered" evidence="1">
    <location>
        <begin position="316"/>
        <end position="343"/>
    </location>
</feature>
<dbReference type="Pfam" id="PF01345">
    <property type="entry name" value="DUF11"/>
    <property type="match status" value="1"/>
</dbReference>
<gene>
    <name evidence="4" type="ORF">Aple_057830</name>
</gene>
<dbReference type="RefSeq" id="WP_155347823.1">
    <property type="nucleotide sequence ID" value="NZ_BAAAHM010000038.1"/>
</dbReference>
<evidence type="ECO:0000256" key="1">
    <source>
        <dbReference type="SAM" id="MobiDB-lite"/>
    </source>
</evidence>
<dbReference type="SUPFAM" id="SSF55486">
    <property type="entry name" value="Metalloproteases ('zincins'), catalytic domain"/>
    <property type="match status" value="1"/>
</dbReference>
<dbReference type="InterPro" id="IPR013783">
    <property type="entry name" value="Ig-like_fold"/>
</dbReference>
<dbReference type="InterPro" id="IPR047589">
    <property type="entry name" value="DUF11_rpt"/>
</dbReference>
<protein>
    <recommendedName>
        <fullName evidence="3">DUF11 domain-containing protein</fullName>
    </recommendedName>
</protein>
<proteinExistence type="predicted"/>
<comment type="caution">
    <text evidence="4">The sequence shown here is derived from an EMBL/GenBank/DDBJ whole genome shotgun (WGS) entry which is preliminary data.</text>
</comment>
<dbReference type="GO" id="GO:0005975">
    <property type="term" value="P:carbohydrate metabolic process"/>
    <property type="evidence" value="ECO:0007669"/>
    <property type="project" value="UniProtKB-ARBA"/>
</dbReference>
<accession>A0A5M3XNT0</accession>
<evidence type="ECO:0000259" key="3">
    <source>
        <dbReference type="Pfam" id="PF01345"/>
    </source>
</evidence>
<reference evidence="4 5" key="1">
    <citation type="submission" date="2019-10" db="EMBL/GenBank/DDBJ databases">
        <title>Whole genome shotgun sequence of Acrocarpospora pleiomorpha NBRC 16267.</title>
        <authorList>
            <person name="Ichikawa N."/>
            <person name="Kimura A."/>
            <person name="Kitahashi Y."/>
            <person name="Komaki H."/>
            <person name="Oguchi A."/>
        </authorList>
    </citation>
    <scope>NUCLEOTIDE SEQUENCE [LARGE SCALE GENOMIC DNA]</scope>
    <source>
        <strain evidence="4 5">NBRC 16267</strain>
    </source>
</reference>
<dbReference type="EMBL" id="BLAF01000035">
    <property type="protein sequence ID" value="GES22884.1"/>
    <property type="molecule type" value="Genomic_DNA"/>
</dbReference>
<dbReference type="AlphaFoldDB" id="A0A5M3XNT0"/>
<organism evidence="4 5">
    <name type="scientific">Acrocarpospora pleiomorpha</name>
    <dbReference type="NCBI Taxonomy" id="90975"/>
    <lineage>
        <taxon>Bacteria</taxon>
        <taxon>Bacillati</taxon>
        <taxon>Actinomycetota</taxon>
        <taxon>Actinomycetes</taxon>
        <taxon>Streptosporangiales</taxon>
        <taxon>Streptosporangiaceae</taxon>
        <taxon>Acrocarpospora</taxon>
    </lineage>
</organism>
<feature type="signal peptide" evidence="2">
    <location>
        <begin position="1"/>
        <end position="28"/>
    </location>
</feature>
<keyword evidence="5" id="KW-1185">Reference proteome</keyword>
<dbReference type="Proteomes" id="UP000377595">
    <property type="component" value="Unassembled WGS sequence"/>
</dbReference>
<name>A0A5M3XNT0_9ACTN</name>
<keyword evidence="2" id="KW-0732">Signal</keyword>
<dbReference type="PANTHER" id="PTHR34819">
    <property type="entry name" value="LARGE CYSTEINE-RICH PERIPLASMIC PROTEIN OMCB"/>
    <property type="match status" value="1"/>
</dbReference>